<accession>A0ABR7EYS9</accession>
<dbReference type="InterPro" id="IPR013785">
    <property type="entry name" value="Aldolase_TIM"/>
</dbReference>
<dbReference type="Pfam" id="PF03060">
    <property type="entry name" value="NMO"/>
    <property type="match status" value="1"/>
</dbReference>
<reference evidence="6 7" key="1">
    <citation type="submission" date="2020-08" db="EMBL/GenBank/DDBJ databases">
        <title>Genome public.</title>
        <authorList>
            <person name="Liu C."/>
            <person name="Sun Q."/>
        </authorList>
    </citation>
    <scope>NUCLEOTIDE SEQUENCE [LARGE SCALE GENOMIC DNA]</scope>
    <source>
        <strain evidence="6 7">BX4</strain>
    </source>
</reference>
<keyword evidence="6" id="KW-0503">Monooxygenase</keyword>
<keyword evidence="3" id="KW-0285">Flavoprotein</keyword>
<dbReference type="Gene3D" id="3.20.20.70">
    <property type="entry name" value="Aldolase class I"/>
    <property type="match status" value="1"/>
</dbReference>
<evidence type="ECO:0000313" key="6">
    <source>
        <dbReference type="EMBL" id="MBC5666479.1"/>
    </source>
</evidence>
<evidence type="ECO:0000256" key="1">
    <source>
        <dbReference type="ARBA" id="ARBA00003535"/>
    </source>
</evidence>
<keyword evidence="7" id="KW-1185">Reference proteome</keyword>
<gene>
    <name evidence="6" type="ORF">H8S00_00490</name>
</gene>
<evidence type="ECO:0000256" key="5">
    <source>
        <dbReference type="ARBA" id="ARBA00023002"/>
    </source>
</evidence>
<dbReference type="GO" id="GO:0004497">
    <property type="term" value="F:monooxygenase activity"/>
    <property type="evidence" value="ECO:0007669"/>
    <property type="project" value="UniProtKB-KW"/>
</dbReference>
<dbReference type="PANTHER" id="PTHR32332">
    <property type="entry name" value="2-NITROPROPANE DIOXYGENASE"/>
    <property type="match status" value="1"/>
</dbReference>
<organism evidence="6 7">
    <name type="scientific">Eubacterium segne</name>
    <dbReference type="NCBI Taxonomy" id="2763045"/>
    <lineage>
        <taxon>Bacteria</taxon>
        <taxon>Bacillati</taxon>
        <taxon>Bacillota</taxon>
        <taxon>Clostridia</taxon>
        <taxon>Eubacteriales</taxon>
        <taxon>Eubacteriaceae</taxon>
        <taxon>Eubacterium</taxon>
    </lineage>
</organism>
<evidence type="ECO:0000256" key="3">
    <source>
        <dbReference type="ARBA" id="ARBA00022630"/>
    </source>
</evidence>
<evidence type="ECO:0000256" key="4">
    <source>
        <dbReference type="ARBA" id="ARBA00022643"/>
    </source>
</evidence>
<protein>
    <recommendedName>
        <fullName evidence="2">Probable nitronate monooxygenase</fullName>
    </recommendedName>
</protein>
<comment type="caution">
    <text evidence="6">The sequence shown here is derived from an EMBL/GenBank/DDBJ whole genome shotgun (WGS) entry which is preliminary data.</text>
</comment>
<evidence type="ECO:0000256" key="2">
    <source>
        <dbReference type="ARBA" id="ARBA00013457"/>
    </source>
</evidence>
<evidence type="ECO:0000313" key="7">
    <source>
        <dbReference type="Proteomes" id="UP000597877"/>
    </source>
</evidence>
<keyword evidence="5" id="KW-0560">Oxidoreductase</keyword>
<comment type="function">
    <text evidence="1">Nitronate monooxygenase that uses molecular oxygen to catalyze the oxidative denitrification of alkyl nitronates. Acts on propionate 3-nitronate (P3N), the presumed physiological substrate. Probably functions in the detoxification of P3N, a metabolic poison produced by plants and fungi as a defense mechanism.</text>
</comment>
<dbReference type="InterPro" id="IPR004136">
    <property type="entry name" value="NMO"/>
</dbReference>
<name>A0ABR7EYS9_9FIRM</name>
<proteinExistence type="predicted"/>
<dbReference type="EMBL" id="JACOOZ010000001">
    <property type="protein sequence ID" value="MBC5666479.1"/>
    <property type="molecule type" value="Genomic_DNA"/>
</dbReference>
<dbReference type="Proteomes" id="UP000597877">
    <property type="component" value="Unassembled WGS sequence"/>
</dbReference>
<keyword evidence="4" id="KW-0288">FMN</keyword>
<dbReference type="PANTHER" id="PTHR32332:SF18">
    <property type="entry name" value="2-NITROPROPANE DIOXYGENASE"/>
    <property type="match status" value="1"/>
</dbReference>
<dbReference type="SUPFAM" id="SSF51412">
    <property type="entry name" value="Inosine monophosphate dehydrogenase (IMPDH)"/>
    <property type="match status" value="1"/>
</dbReference>
<dbReference type="CDD" id="cd04730">
    <property type="entry name" value="NPD_like"/>
    <property type="match status" value="1"/>
</dbReference>
<sequence>MKVKTLKIGDLTARIPLIQGGMGVGISLSSLAGTVAKCGGIGVISTAQIGYREPDFYSNTLQANLRAINSEMKKAREIAHGGIIGFNIMVALNHYKEQVMEAVKAGADVIISGAGLPVKLPEYIGESNVKIAPIVSGEKAVKVILKYWHKYYGRTADFIVIEGPKAGGHLGFSKDEIIKYNSNLNFDDEVKKIKRVVMEYENLYGEHIPLILAGGIESKDDVQHAFDLEMDGIQVASKFVTTVECDGDIRYKNAYVSSNKEDITIVKSPVGMPGRAIMNSFMEKVIKGEKFPPSKCLRCLKNCNPKEIDYCITERLIAAAKGDIENALLFCGAKAYIQKDISTVKNVIDELF</sequence>
<dbReference type="RefSeq" id="WP_186839781.1">
    <property type="nucleotide sequence ID" value="NZ_JACOOZ010000001.1"/>
</dbReference>